<dbReference type="PANTHER" id="PTHR34153:SF2">
    <property type="entry name" value="SI:CH211-262H13.3-RELATED"/>
    <property type="match status" value="1"/>
</dbReference>
<gene>
    <name evidence="3" type="ORF">BSL78_24571</name>
</gene>
<feature type="compositionally biased region" description="Polar residues" evidence="1">
    <location>
        <begin position="44"/>
        <end position="61"/>
    </location>
</feature>
<dbReference type="InterPro" id="IPR032071">
    <property type="entry name" value="DUF4806"/>
</dbReference>
<accession>A0A2G8JSA0</accession>
<organism evidence="3 4">
    <name type="scientific">Stichopus japonicus</name>
    <name type="common">Sea cucumber</name>
    <dbReference type="NCBI Taxonomy" id="307972"/>
    <lineage>
        <taxon>Eukaryota</taxon>
        <taxon>Metazoa</taxon>
        <taxon>Echinodermata</taxon>
        <taxon>Eleutherozoa</taxon>
        <taxon>Echinozoa</taxon>
        <taxon>Holothuroidea</taxon>
        <taxon>Aspidochirotacea</taxon>
        <taxon>Aspidochirotida</taxon>
        <taxon>Stichopodidae</taxon>
        <taxon>Apostichopus</taxon>
    </lineage>
</organism>
<dbReference type="AlphaFoldDB" id="A0A2G8JSA0"/>
<evidence type="ECO:0000313" key="4">
    <source>
        <dbReference type="Proteomes" id="UP000230750"/>
    </source>
</evidence>
<reference evidence="3 4" key="1">
    <citation type="journal article" date="2017" name="PLoS Biol.">
        <title>The sea cucumber genome provides insights into morphological evolution and visceral regeneration.</title>
        <authorList>
            <person name="Zhang X."/>
            <person name="Sun L."/>
            <person name="Yuan J."/>
            <person name="Sun Y."/>
            <person name="Gao Y."/>
            <person name="Zhang L."/>
            <person name="Li S."/>
            <person name="Dai H."/>
            <person name="Hamel J.F."/>
            <person name="Liu C."/>
            <person name="Yu Y."/>
            <person name="Liu S."/>
            <person name="Lin W."/>
            <person name="Guo K."/>
            <person name="Jin S."/>
            <person name="Xu P."/>
            <person name="Storey K.B."/>
            <person name="Huan P."/>
            <person name="Zhang T."/>
            <person name="Zhou Y."/>
            <person name="Zhang J."/>
            <person name="Lin C."/>
            <person name="Li X."/>
            <person name="Xing L."/>
            <person name="Huo D."/>
            <person name="Sun M."/>
            <person name="Wang L."/>
            <person name="Mercier A."/>
            <person name="Li F."/>
            <person name="Yang H."/>
            <person name="Xiang J."/>
        </authorList>
    </citation>
    <scope>NUCLEOTIDE SEQUENCE [LARGE SCALE GENOMIC DNA]</scope>
    <source>
        <strain evidence="3">Shaxun</strain>
        <tissue evidence="3">Muscle</tissue>
    </source>
</reference>
<dbReference type="STRING" id="307972.A0A2G8JSA0"/>
<feature type="region of interest" description="Disordered" evidence="1">
    <location>
        <begin position="27"/>
        <end position="61"/>
    </location>
</feature>
<dbReference type="OrthoDB" id="8785518at2759"/>
<evidence type="ECO:0000313" key="3">
    <source>
        <dbReference type="EMBL" id="PIK38588.1"/>
    </source>
</evidence>
<evidence type="ECO:0000256" key="1">
    <source>
        <dbReference type="SAM" id="MobiDB-lite"/>
    </source>
</evidence>
<sequence length="237" mass="26481">MICIQSIGSTLPPAISYSVARRWPVNSTPSRTTISRPSNSSNIDAVQSTSNLSPVGHMSTSGTNVSVAERSIIRLLIELKAEMKELKTKVNHILQSHQTEQQDAESIAEDLSLPLTTREELQCLEERLKTDKSVQKQLLCILSTVGGRNLREVIKRMLHELMSNDVAINLNWTGQGEKMAFKELALRPILEKAVRRNNSTLTCTGCEIKREICHYLKGAPDRDGGRQARRNLNHAEQ</sequence>
<name>A0A2G8JSA0_STIJA</name>
<dbReference type="Proteomes" id="UP000230750">
    <property type="component" value="Unassembled WGS sequence"/>
</dbReference>
<dbReference type="Pfam" id="PF16064">
    <property type="entry name" value="DUF4806"/>
    <property type="match status" value="1"/>
</dbReference>
<comment type="caution">
    <text evidence="3">The sequence shown here is derived from an EMBL/GenBank/DDBJ whole genome shotgun (WGS) entry which is preliminary data.</text>
</comment>
<feature type="domain" description="DUF4806" evidence="2">
    <location>
        <begin position="112"/>
        <end position="184"/>
    </location>
</feature>
<proteinExistence type="predicted"/>
<dbReference type="PANTHER" id="PTHR34153">
    <property type="entry name" value="SI:CH211-262H13.3-RELATED-RELATED"/>
    <property type="match status" value="1"/>
</dbReference>
<protein>
    <recommendedName>
        <fullName evidence="2">DUF4806 domain-containing protein</fullName>
    </recommendedName>
</protein>
<keyword evidence="4" id="KW-1185">Reference proteome</keyword>
<dbReference type="EMBL" id="MRZV01001341">
    <property type="protein sequence ID" value="PIK38588.1"/>
    <property type="molecule type" value="Genomic_DNA"/>
</dbReference>
<feature type="compositionally biased region" description="Low complexity" evidence="1">
    <location>
        <begin position="27"/>
        <end position="43"/>
    </location>
</feature>
<evidence type="ECO:0000259" key="2">
    <source>
        <dbReference type="Pfam" id="PF16064"/>
    </source>
</evidence>